<dbReference type="GO" id="GO:0008569">
    <property type="term" value="F:minus-end-directed microtubule motor activity"/>
    <property type="evidence" value="ECO:0007669"/>
    <property type="project" value="InterPro"/>
</dbReference>
<dbReference type="Gene3D" id="1.20.920.20">
    <property type="match status" value="1"/>
</dbReference>
<dbReference type="Pfam" id="PF12777">
    <property type="entry name" value="MT"/>
    <property type="match status" value="1"/>
</dbReference>
<keyword evidence="22" id="KW-1185">Reference proteome</keyword>
<feature type="domain" description="Dynein heavy chain AAA lid" evidence="19">
    <location>
        <begin position="1462"/>
        <end position="1602"/>
    </location>
</feature>
<keyword evidence="11" id="KW-0206">Cytoskeleton</keyword>
<feature type="coiled-coil region" evidence="13">
    <location>
        <begin position="706"/>
        <end position="754"/>
    </location>
</feature>
<feature type="domain" description="Dynein heavy chain AAA module D4" evidence="16">
    <location>
        <begin position="202"/>
        <end position="463"/>
    </location>
</feature>
<dbReference type="Pfam" id="PF03028">
    <property type="entry name" value="Dynein_heavy"/>
    <property type="match status" value="1"/>
</dbReference>
<keyword evidence="9" id="KW-0969">Cilium</keyword>
<evidence type="ECO:0000256" key="1">
    <source>
        <dbReference type="ARBA" id="ARBA00004430"/>
    </source>
</evidence>
<dbReference type="GO" id="GO:0005874">
    <property type="term" value="C:microtubule"/>
    <property type="evidence" value="ECO:0007669"/>
    <property type="project" value="UniProtKB-KW"/>
</dbReference>
<dbReference type="FunFam" id="1.10.8.720:FF:000001">
    <property type="entry name" value="dynein heavy chain 7, axonemal"/>
    <property type="match status" value="1"/>
</dbReference>
<evidence type="ECO:0000256" key="13">
    <source>
        <dbReference type="SAM" id="Coils"/>
    </source>
</evidence>
<evidence type="ECO:0000256" key="4">
    <source>
        <dbReference type="ARBA" id="ARBA00022701"/>
    </source>
</evidence>
<dbReference type="FunFam" id="1.20.1270.280:FF:000001">
    <property type="entry name" value="dynein heavy chain 7, axonemal"/>
    <property type="match status" value="1"/>
</dbReference>
<comment type="similarity">
    <text evidence="2">Belongs to the dynein heavy chain family.</text>
</comment>
<dbReference type="Gene3D" id="1.20.1270.280">
    <property type="match status" value="1"/>
</dbReference>
<evidence type="ECO:0000256" key="3">
    <source>
        <dbReference type="ARBA" id="ARBA00022490"/>
    </source>
</evidence>
<evidence type="ECO:0000259" key="19">
    <source>
        <dbReference type="Pfam" id="PF18198"/>
    </source>
</evidence>
<comment type="caution">
    <text evidence="21">The sequence shown here is derived from an EMBL/GenBank/DDBJ whole genome shotgun (WGS) entry which is preliminary data.</text>
</comment>
<evidence type="ECO:0000259" key="15">
    <source>
        <dbReference type="Pfam" id="PF12777"/>
    </source>
</evidence>
<keyword evidence="4" id="KW-0493">Microtubule</keyword>
<evidence type="ECO:0000259" key="14">
    <source>
        <dbReference type="Pfam" id="PF03028"/>
    </source>
</evidence>
<dbReference type="OrthoDB" id="447173at2759"/>
<dbReference type="InterPro" id="IPR042219">
    <property type="entry name" value="AAA_lid_11_sf"/>
</dbReference>
<evidence type="ECO:0000256" key="5">
    <source>
        <dbReference type="ARBA" id="ARBA00022741"/>
    </source>
</evidence>
<dbReference type="InterPro" id="IPR024743">
    <property type="entry name" value="Dynein_HC_stalk"/>
</dbReference>
<evidence type="ECO:0000313" key="22">
    <source>
        <dbReference type="Proteomes" id="UP000078046"/>
    </source>
</evidence>
<organism evidence="21 22">
    <name type="scientific">Intoshia linei</name>
    <dbReference type="NCBI Taxonomy" id="1819745"/>
    <lineage>
        <taxon>Eukaryota</taxon>
        <taxon>Metazoa</taxon>
        <taxon>Spiralia</taxon>
        <taxon>Lophotrochozoa</taxon>
        <taxon>Mesozoa</taxon>
        <taxon>Orthonectida</taxon>
        <taxon>Rhopaluridae</taxon>
        <taxon>Intoshia</taxon>
    </lineage>
</organism>
<evidence type="ECO:0000256" key="2">
    <source>
        <dbReference type="ARBA" id="ARBA00008887"/>
    </source>
</evidence>
<keyword evidence="7" id="KW-0243">Dynein</keyword>
<evidence type="ECO:0000259" key="18">
    <source>
        <dbReference type="Pfam" id="PF17857"/>
    </source>
</evidence>
<feature type="domain" description="Dynein heavy chain 3 AAA+ lid" evidence="18">
    <location>
        <begin position="57"/>
        <end position="147"/>
    </location>
</feature>
<dbReference type="Gene3D" id="3.40.50.300">
    <property type="entry name" value="P-loop containing nucleotide triphosphate hydrolases"/>
    <property type="match status" value="3"/>
</dbReference>
<comment type="subcellular location">
    <subcellularLocation>
        <location evidence="1">Cytoplasm</location>
        <location evidence="1">Cytoskeleton</location>
        <location evidence="1">Cilium axoneme</location>
    </subcellularLocation>
</comment>
<gene>
    <name evidence="21" type="ORF">A3Q56_06301</name>
</gene>
<dbReference type="EMBL" id="LWCA01001090">
    <property type="protein sequence ID" value="OAF65946.1"/>
    <property type="molecule type" value="Genomic_DNA"/>
</dbReference>
<dbReference type="Pfam" id="PF18199">
    <property type="entry name" value="Dynein_C"/>
    <property type="match status" value="1"/>
</dbReference>
<dbReference type="GO" id="GO:0007018">
    <property type="term" value="P:microtubule-based movement"/>
    <property type="evidence" value="ECO:0007669"/>
    <property type="project" value="InterPro"/>
</dbReference>
<dbReference type="Gene3D" id="1.20.920.30">
    <property type="match status" value="1"/>
</dbReference>
<keyword evidence="12" id="KW-0966">Cell projection</keyword>
<proteinExistence type="inferred from homology"/>
<dbReference type="GO" id="GO:0045505">
    <property type="term" value="F:dynein intermediate chain binding"/>
    <property type="evidence" value="ECO:0007669"/>
    <property type="project" value="InterPro"/>
</dbReference>
<dbReference type="Gene3D" id="3.10.490.20">
    <property type="match status" value="1"/>
</dbReference>
<dbReference type="FunFam" id="1.20.920.30:FF:000005">
    <property type="entry name" value="Dynein, axonemal, heavy chain 2"/>
    <property type="match status" value="1"/>
</dbReference>
<dbReference type="InterPro" id="IPR041228">
    <property type="entry name" value="Dynein_C"/>
</dbReference>
<dbReference type="Proteomes" id="UP000078046">
    <property type="component" value="Unassembled WGS sequence"/>
</dbReference>
<dbReference type="InterPro" id="IPR026983">
    <property type="entry name" value="DHC"/>
</dbReference>
<keyword evidence="3" id="KW-0963">Cytoplasm</keyword>
<protein>
    <recommendedName>
        <fullName evidence="23">Dynein heavy chain 1, axonemal</fullName>
    </recommendedName>
</protein>
<dbReference type="Pfam" id="PF17857">
    <property type="entry name" value="AAA_lid_1"/>
    <property type="match status" value="1"/>
</dbReference>
<dbReference type="GO" id="GO:0030286">
    <property type="term" value="C:dynein complex"/>
    <property type="evidence" value="ECO:0007669"/>
    <property type="project" value="UniProtKB-KW"/>
</dbReference>
<dbReference type="FunFam" id="1.20.920.20:FF:000006">
    <property type="entry name" value="Dynein, axonemal, heavy chain 6"/>
    <property type="match status" value="1"/>
</dbReference>
<dbReference type="Gene3D" id="6.10.140.1060">
    <property type="match status" value="1"/>
</dbReference>
<keyword evidence="5" id="KW-0547">Nucleotide-binding</keyword>
<feature type="domain" description="Dynein heavy chain coiled coil stalk" evidence="15">
    <location>
        <begin position="477"/>
        <end position="819"/>
    </location>
</feature>
<evidence type="ECO:0000256" key="11">
    <source>
        <dbReference type="ARBA" id="ARBA00023212"/>
    </source>
</evidence>
<evidence type="ECO:0000259" key="16">
    <source>
        <dbReference type="Pfam" id="PF12780"/>
    </source>
</evidence>
<dbReference type="FunFam" id="3.40.50.300:FF:002141">
    <property type="entry name" value="Dynein heavy chain"/>
    <property type="match status" value="1"/>
</dbReference>
<dbReference type="InterPro" id="IPR041589">
    <property type="entry name" value="DNAH3_AAA_lid_1"/>
</dbReference>
<evidence type="ECO:0000313" key="21">
    <source>
        <dbReference type="EMBL" id="OAF65946.1"/>
    </source>
</evidence>
<keyword evidence="8 13" id="KW-0175">Coiled coil</keyword>
<evidence type="ECO:0000256" key="8">
    <source>
        <dbReference type="ARBA" id="ARBA00023054"/>
    </source>
</evidence>
<evidence type="ECO:0008006" key="23">
    <source>
        <dbReference type="Google" id="ProtNLM"/>
    </source>
</evidence>
<dbReference type="GO" id="GO:0051959">
    <property type="term" value="F:dynein light intermediate chain binding"/>
    <property type="evidence" value="ECO:0007669"/>
    <property type="project" value="InterPro"/>
</dbReference>
<keyword evidence="10" id="KW-0505">Motor protein</keyword>
<name>A0A177AVD7_9BILA</name>
<dbReference type="InterPro" id="IPR004273">
    <property type="entry name" value="Dynein_heavy_D6_P-loop"/>
</dbReference>
<accession>A0A177AVD7</accession>
<dbReference type="Pfam" id="PF12781">
    <property type="entry name" value="AAA_9"/>
    <property type="match status" value="1"/>
</dbReference>
<evidence type="ECO:0000256" key="7">
    <source>
        <dbReference type="ARBA" id="ARBA00023017"/>
    </source>
</evidence>
<sequence>MGRPGAGRNDITPRFLRHFNLIAFTDISVTSKRTIFNKITNWWLQISPKILSISASLVDALIEIHSKITSEMLPTPEKLHYTFNMRDLAKIIQGMTMFDASKHDNINDVYPLWYHESMRVYQDRLINDQDRKFFDEIFESVLFDKFEIKLDDIATNRPLLYGDMYEGTSDSRNYVQMTDHDKILAVVEESLEEFNVTNDIKLDLDIFMYAMEHLCRISRIIRQPFGNALLLGMGGSGRQSLTKLAAYMSDFEIFQINLSKVYGIQEWKEDLQKCMLRAGLQDKQIIFLFSDTQIKNESFLEDLSNILNSGDVPNLYGTDELDQIYTKMKPIALDSGVQPNTTNLFTIFKNRVRSNLHTVIAMSPMGETFRSRLLQFPALVNCCTIDWYSKWPKEALSSVAFKFLSDMEDWKFNNDETNNIVTLFQGIHTSIEDYSQKFLTELSRHNYVTPTSYLQLLNLFSKLKSSILNELTFSKNRTKIGLDKLLHTAKEVKFMQEELAAMKPLLYEAVQESIATMKQITQDTLVAEETKAVVQNEEDQADIQAKETQTIADSAQRDLSEALPALEEALVSLKSLNKNDVVEVRTMQRPPQVVVLVMEAVCIMKQVKPKKVASDKLGQKVDDYWEAGKALLQDPGRFLESLYKYDKENIPDSVISKITPYIMSESFQPSVIKHGSKACTSMCLWVRAMYKYNTVVKTVAPKREALKMAQESLAETQRILDDAKHRLQHIQEGIETLTAKYDECVKKKVDLENKTKLCQDRLVRADKLINGLADERIRWNESVVRLENKLKNILGDIILSAGFITYLGPFTGEYRKMILIDWIAMLKNYNIPYNTDYSFTSTMTDPIQIRNWQLFGLPKDSQSIENAVAVQHSPRWPLFIDPQSQANKWIKNMEKENDIGIIKFTDRDYMRTIENSIRFGKPCLFENVAEELDPAFDPILKKQIYSHSGSKVIKLADNIIPYHEDFKFYITSKNPNPHFSPELSIKVNVINFTISPSGLQDQLLGIVVAEERSDLEDAKNQLIISNSKMKQDLSNIEDKILQKLSQSEGNPVDDVDLIQTLASSKVKSAEIKFKVAASEKTELDIDQTRSLYIPVAVNTQILYFCVADLANIDPMYQYSLEWFIQIFINSIGFSKKSDDIYQRIKNINEYVTFSVYSNVCRSLFEIHKHLFSFMICTRIQLYNDEIDLMEWKFLINGMPYEGDYIENPHPTLISSKVWIDLHNLTVLPVFDGFINSFIKNFNDFKSLLSCSEPESEILTTEWENKLNPFQKMLLIKCLRLDRFTNCVQNYVCKFMGNQFIEPQTAQLDVLFKESSPTIPLVFVLSAGTDPAADLYNFAEKLRFSKKLSAISLGQGQGPRAEALMRSAMERGKWVFFQNCHLAPSWMPNLEKLIEQIDIDKVHRDFRLWLTSTATKDFPVTILQNSSKMTIEPPRGIKANLMRSYMSFTDEYLNSCLDKTTIFKPLLFSLCLFHGVLLERKKFGPLGYNIPYDFTYGDLKICLSQLNMFIMEYDAIPYTVLQYTAGEINYGGRVTDDWDRRLLMNQLFDFYSEKVLTDHHNYTENGIYYQINPSTSDLKSYLDYIKSLPNNDPAEIFGLHENAKISFAQNEAVLLFSYLQKLEPKIVSKQSGSREEGIYQSADKILAMIPPLFDISKIMQKYPILYEQSMNTVLNQEAIRYNNLLEIVKISLIGVKKALKGLIVLDRTLENVVNCIFSNKVPEMWDAKAYPSLKPLYPWITDLIDRIKFIQDWIDYNVPSTYWMSGFFFPQGFLTGTLQNFARREKISIDSISFEFQILDVNYTELKKSPKIGCYIRGLFLEGARWSPEEKCICESKPRILYTDMPVIWLLPKTNRIKPEDGYYECPVYKILTRAGTLNTTGISSNFVFSIEIPSKKPQKHWIQKAAALICALNY</sequence>
<dbReference type="SUPFAM" id="SSF52540">
    <property type="entry name" value="P-loop containing nucleoside triphosphate hydrolases"/>
    <property type="match status" value="2"/>
</dbReference>
<dbReference type="InterPro" id="IPR024317">
    <property type="entry name" value="Dynein_heavy_chain_D4_dom"/>
</dbReference>
<feature type="domain" description="Dynein heavy chain C-terminal" evidence="20">
    <location>
        <begin position="1608"/>
        <end position="1910"/>
    </location>
</feature>
<evidence type="ECO:0000256" key="6">
    <source>
        <dbReference type="ARBA" id="ARBA00022840"/>
    </source>
</evidence>
<dbReference type="Pfam" id="PF12780">
    <property type="entry name" value="AAA_8"/>
    <property type="match status" value="1"/>
</dbReference>
<dbReference type="PANTHER" id="PTHR22878:SF73">
    <property type="entry name" value="DYNEIN AXONEMAL HEAVY CHAIN 1"/>
    <property type="match status" value="1"/>
</dbReference>
<dbReference type="InterPro" id="IPR035706">
    <property type="entry name" value="AAA_9"/>
</dbReference>
<dbReference type="GO" id="GO:0005930">
    <property type="term" value="C:axoneme"/>
    <property type="evidence" value="ECO:0007669"/>
    <property type="project" value="UniProtKB-SubCell"/>
</dbReference>
<evidence type="ECO:0000259" key="20">
    <source>
        <dbReference type="Pfam" id="PF18199"/>
    </source>
</evidence>
<dbReference type="Pfam" id="PF18198">
    <property type="entry name" value="AAA_lid_11"/>
    <property type="match status" value="1"/>
</dbReference>
<dbReference type="FunFam" id="1.10.8.1220:FF:000001">
    <property type="entry name" value="Dynein axonemal heavy chain 5"/>
    <property type="match status" value="1"/>
</dbReference>
<keyword evidence="6" id="KW-0067">ATP-binding</keyword>
<dbReference type="InterPro" id="IPR041658">
    <property type="entry name" value="AAA_lid_11"/>
</dbReference>
<evidence type="ECO:0000259" key="17">
    <source>
        <dbReference type="Pfam" id="PF12781"/>
    </source>
</evidence>
<feature type="domain" description="Dynein heavy chain region D6 P-loop" evidence="14">
    <location>
        <begin position="1316"/>
        <end position="1429"/>
    </location>
</feature>
<dbReference type="FunFam" id="3.10.490.20:FF:000001">
    <property type="entry name" value="dynein heavy chain 7, axonemal"/>
    <property type="match status" value="1"/>
</dbReference>
<dbReference type="Gene3D" id="1.10.8.720">
    <property type="entry name" value="Region D6 of dynein motor"/>
    <property type="match status" value="1"/>
</dbReference>
<dbReference type="FunFam" id="3.40.50.300:FF:001145">
    <property type="entry name" value="Putative dynein heavy chain"/>
    <property type="match status" value="1"/>
</dbReference>
<reference evidence="21 22" key="1">
    <citation type="submission" date="2016-04" db="EMBL/GenBank/DDBJ databases">
        <title>The genome of Intoshia linei affirms orthonectids as highly simplified spiralians.</title>
        <authorList>
            <person name="Mikhailov K.V."/>
            <person name="Slusarev G.S."/>
            <person name="Nikitin M.A."/>
            <person name="Logacheva M.D."/>
            <person name="Penin A."/>
            <person name="Aleoshin V."/>
            <person name="Panchin Y.V."/>
        </authorList>
    </citation>
    <scope>NUCLEOTIDE SEQUENCE [LARGE SCALE GENOMIC DNA]</scope>
    <source>
        <strain evidence="21">Intl2013</strain>
        <tissue evidence="21">Whole animal</tissue>
    </source>
</reference>
<evidence type="ECO:0000256" key="10">
    <source>
        <dbReference type="ARBA" id="ARBA00023175"/>
    </source>
</evidence>
<dbReference type="InterPro" id="IPR027417">
    <property type="entry name" value="P-loop_NTPase"/>
</dbReference>
<dbReference type="FunFam" id="3.40.50.300:FF:000362">
    <property type="entry name" value="Dynein, axonemal, heavy chain 6"/>
    <property type="match status" value="1"/>
</dbReference>
<evidence type="ECO:0000256" key="9">
    <source>
        <dbReference type="ARBA" id="ARBA00023069"/>
    </source>
</evidence>
<dbReference type="PANTHER" id="PTHR22878">
    <property type="entry name" value="DYNEIN HEAVY CHAIN 6, AXONEMAL-LIKE-RELATED"/>
    <property type="match status" value="1"/>
</dbReference>
<evidence type="ECO:0000256" key="12">
    <source>
        <dbReference type="ARBA" id="ARBA00023273"/>
    </source>
</evidence>
<dbReference type="InterPro" id="IPR043160">
    <property type="entry name" value="Dynein_C_barrel"/>
</dbReference>
<dbReference type="Gene3D" id="1.10.8.1220">
    <property type="match status" value="1"/>
</dbReference>
<dbReference type="GO" id="GO:0005524">
    <property type="term" value="F:ATP binding"/>
    <property type="evidence" value="ECO:0007669"/>
    <property type="project" value="UniProtKB-KW"/>
</dbReference>
<feature type="domain" description="Dynein heavy chain ATP-binding dynein motor region" evidence="17">
    <location>
        <begin position="850"/>
        <end position="1071"/>
    </location>
</feature>